<feature type="compositionally biased region" description="Basic and acidic residues" evidence="1">
    <location>
        <begin position="50"/>
        <end position="62"/>
    </location>
</feature>
<feature type="region of interest" description="Disordered" evidence="1">
    <location>
        <begin position="21"/>
        <end position="62"/>
    </location>
</feature>
<dbReference type="OMA" id="FRQVYRK"/>
<sequence>MDELEFRKLLDLFPVVRSRDYHAESEASRESTSKSMQNEAVKEWQSAWDEGDKKEDENQGTSVHDDAFWEKLKSAAERKVGAVEAERFCKAFQRIHSKLVHEELSLDAARSFLNSS</sequence>
<dbReference type="PANTHER" id="PTHR35312">
    <property type="entry name" value="OS07G0641800 PROTEIN"/>
    <property type="match status" value="1"/>
</dbReference>
<gene>
    <name evidence="3" type="primary">LOC115981176</name>
</gene>
<proteinExistence type="predicted"/>
<evidence type="ECO:0000313" key="2">
    <source>
        <dbReference type="EnsemblPlants" id="QL01p016497:mrna"/>
    </source>
</evidence>
<accession>A0A7N2KMV2</accession>
<dbReference type="EMBL" id="LRBV02000001">
    <property type="status" value="NOT_ANNOTATED_CDS"/>
    <property type="molecule type" value="Genomic_DNA"/>
</dbReference>
<name>A0A7N2KMV2_QUELO</name>
<dbReference type="Gramene" id="QL01p016497:mrna">
    <property type="protein sequence ID" value="QL01p016497:mrna"/>
    <property type="gene ID" value="QL01p016497"/>
</dbReference>
<reference evidence="2 4" key="1">
    <citation type="journal article" date="2016" name="G3 (Bethesda)">
        <title>First Draft Assembly and Annotation of the Genome of a California Endemic Oak Quercus lobata Nee (Fagaceae).</title>
        <authorList>
            <person name="Sork V.L."/>
            <person name="Fitz-Gibbon S.T."/>
            <person name="Puiu D."/>
            <person name="Crepeau M."/>
            <person name="Gugger P.F."/>
            <person name="Sherman R."/>
            <person name="Stevens K."/>
            <person name="Langley C.H."/>
            <person name="Pellegrini M."/>
            <person name="Salzberg S.L."/>
        </authorList>
    </citation>
    <scope>NUCLEOTIDE SEQUENCE [LARGE SCALE GENOMIC DNA]</scope>
    <source>
        <strain evidence="2 4">cv. SW786</strain>
    </source>
</reference>
<dbReference type="KEGG" id="qlo:115984292"/>
<dbReference type="PANTHER" id="PTHR35312:SF1">
    <property type="entry name" value="OS07G0641800 PROTEIN"/>
    <property type="match status" value="1"/>
</dbReference>
<keyword evidence="4" id="KW-1185">Reference proteome</keyword>
<dbReference type="OrthoDB" id="1932122at2759"/>
<evidence type="ECO:0000313" key="4">
    <source>
        <dbReference type="Proteomes" id="UP000594261"/>
    </source>
</evidence>
<dbReference type="GeneID" id="115981176"/>
<dbReference type="Proteomes" id="UP000594261">
    <property type="component" value="Chromosome 1"/>
</dbReference>
<dbReference type="Gramene" id="QL01p024141:mrna">
    <property type="protein sequence ID" value="QL01p024141:mrna"/>
    <property type="gene ID" value="QL01p024141"/>
</dbReference>
<feature type="compositionally biased region" description="Basic and acidic residues" evidence="1">
    <location>
        <begin position="21"/>
        <end position="32"/>
    </location>
</feature>
<dbReference type="EnsemblPlants" id="QL01p024141:mrna">
    <property type="protein sequence ID" value="QL01p024141:mrna"/>
    <property type="gene ID" value="QL01p024141"/>
</dbReference>
<reference evidence="2" key="2">
    <citation type="submission" date="2021-01" db="UniProtKB">
        <authorList>
            <consortium name="EnsemblPlants"/>
        </authorList>
    </citation>
    <scope>IDENTIFICATION</scope>
</reference>
<organism evidence="2 4">
    <name type="scientific">Quercus lobata</name>
    <name type="common">Valley oak</name>
    <dbReference type="NCBI Taxonomy" id="97700"/>
    <lineage>
        <taxon>Eukaryota</taxon>
        <taxon>Viridiplantae</taxon>
        <taxon>Streptophyta</taxon>
        <taxon>Embryophyta</taxon>
        <taxon>Tracheophyta</taxon>
        <taxon>Spermatophyta</taxon>
        <taxon>Magnoliopsida</taxon>
        <taxon>eudicotyledons</taxon>
        <taxon>Gunneridae</taxon>
        <taxon>Pentapetalae</taxon>
        <taxon>rosids</taxon>
        <taxon>fabids</taxon>
        <taxon>Fagales</taxon>
        <taxon>Fagaceae</taxon>
        <taxon>Quercus</taxon>
    </lineage>
</organism>
<dbReference type="EnsemblPlants" id="QL01p016497:mrna">
    <property type="protein sequence ID" value="QL01p016497:mrna"/>
    <property type="gene ID" value="QL01p016497"/>
</dbReference>
<evidence type="ECO:0000313" key="3">
    <source>
        <dbReference type="EnsemblPlants" id="QL01p024141:mrna"/>
    </source>
</evidence>
<dbReference type="RefSeq" id="XP_030959208.1">
    <property type="nucleotide sequence ID" value="XM_031103348.1"/>
</dbReference>
<dbReference type="AlphaFoldDB" id="A0A7N2KMV2"/>
<evidence type="ECO:0000256" key="1">
    <source>
        <dbReference type="SAM" id="MobiDB-lite"/>
    </source>
</evidence>
<protein>
    <submittedName>
        <fullName evidence="2">Uncharacterized protein</fullName>
    </submittedName>
</protein>